<dbReference type="EMBL" id="RXGB01005943">
    <property type="protein sequence ID" value="TMW87083.1"/>
    <property type="molecule type" value="Genomic_DNA"/>
</dbReference>
<proteinExistence type="predicted"/>
<keyword evidence="1" id="KW-0479">Metal-binding</keyword>
<organism evidence="4">
    <name type="scientific">Solanum chilense</name>
    <name type="common">Tomato</name>
    <name type="synonym">Lycopersicon chilense</name>
    <dbReference type="NCBI Taxonomy" id="4083"/>
    <lineage>
        <taxon>Eukaryota</taxon>
        <taxon>Viridiplantae</taxon>
        <taxon>Streptophyta</taxon>
        <taxon>Embryophyta</taxon>
        <taxon>Tracheophyta</taxon>
        <taxon>Spermatophyta</taxon>
        <taxon>Magnoliopsida</taxon>
        <taxon>eudicotyledons</taxon>
        <taxon>Gunneridae</taxon>
        <taxon>Pentapetalae</taxon>
        <taxon>asterids</taxon>
        <taxon>lamiids</taxon>
        <taxon>Solanales</taxon>
        <taxon>Solanaceae</taxon>
        <taxon>Solanoideae</taxon>
        <taxon>Solaneae</taxon>
        <taxon>Solanum</taxon>
        <taxon>Solanum subgen. Lycopersicon</taxon>
    </lineage>
</organism>
<comment type="caution">
    <text evidence="4">The sequence shown here is derived from an EMBL/GenBank/DDBJ whole genome shotgun (WGS) entry which is preliminary data.</text>
</comment>
<gene>
    <name evidence="4" type="ORF">EJD97_020446</name>
</gene>
<keyword evidence="1" id="KW-0863">Zinc-finger</keyword>
<dbReference type="PROSITE" id="PS50158">
    <property type="entry name" value="ZF_CCHC"/>
    <property type="match status" value="1"/>
</dbReference>
<reference evidence="4" key="1">
    <citation type="submission" date="2019-05" db="EMBL/GenBank/DDBJ databases">
        <title>The de novo reference genome and transcriptome assemblies of the wild tomato species Solanum chilense.</title>
        <authorList>
            <person name="Stam R."/>
            <person name="Nosenko T."/>
            <person name="Hoerger A.C."/>
            <person name="Stephan W."/>
            <person name="Seidel M.A."/>
            <person name="Kuhn J.M.M."/>
            <person name="Haberer G."/>
            <person name="Tellier A."/>
        </authorList>
    </citation>
    <scope>NUCLEOTIDE SEQUENCE</scope>
    <source>
        <tissue evidence="4">Mature leaves</tissue>
    </source>
</reference>
<sequence>MTTEDNREVITQANQQVATMASRIRGFTRMNPPTFYGSKVREDPHEFIIEFYRILYAMGLTTSEKAELDTYQLKGKGTSSPNKKPTCAKCGKGHVGKCLVGMGNCFGCGKRGDKVRDCPNVKGQDKGSVQVSGSNDALKKNPF</sequence>
<evidence type="ECO:0000256" key="1">
    <source>
        <dbReference type="PROSITE-ProRule" id="PRU00047"/>
    </source>
</evidence>
<name>A0A6N2B543_SOLCI</name>
<dbReference type="InterPro" id="IPR001878">
    <property type="entry name" value="Znf_CCHC"/>
</dbReference>
<accession>A0A6N2B543</accession>
<protein>
    <recommendedName>
        <fullName evidence="3">CCHC-type domain-containing protein</fullName>
    </recommendedName>
</protein>
<dbReference type="GO" id="GO:0008270">
    <property type="term" value="F:zinc ion binding"/>
    <property type="evidence" value="ECO:0007669"/>
    <property type="project" value="UniProtKB-KW"/>
</dbReference>
<evidence type="ECO:0000259" key="3">
    <source>
        <dbReference type="PROSITE" id="PS50158"/>
    </source>
</evidence>
<feature type="region of interest" description="Disordered" evidence="2">
    <location>
        <begin position="122"/>
        <end position="143"/>
    </location>
</feature>
<dbReference type="AlphaFoldDB" id="A0A6N2B543"/>
<dbReference type="GO" id="GO:0003676">
    <property type="term" value="F:nucleic acid binding"/>
    <property type="evidence" value="ECO:0007669"/>
    <property type="project" value="InterPro"/>
</dbReference>
<keyword evidence="1" id="KW-0862">Zinc</keyword>
<evidence type="ECO:0000313" key="4">
    <source>
        <dbReference type="EMBL" id="TMW87083.1"/>
    </source>
</evidence>
<evidence type="ECO:0000256" key="2">
    <source>
        <dbReference type="SAM" id="MobiDB-lite"/>
    </source>
</evidence>
<feature type="domain" description="CCHC-type" evidence="3">
    <location>
        <begin position="105"/>
        <end position="120"/>
    </location>
</feature>